<evidence type="ECO:0000256" key="3">
    <source>
        <dbReference type="ARBA" id="ARBA00022694"/>
    </source>
</evidence>
<gene>
    <name evidence="9 12" type="primary">mnmA</name>
    <name evidence="12" type="ORF">KC678_04110</name>
</gene>
<keyword evidence="6 9" id="KW-0694">RNA-binding</keyword>
<dbReference type="Pfam" id="PF03054">
    <property type="entry name" value="tRNA_Me_trans"/>
    <property type="match status" value="1"/>
</dbReference>
<feature type="active site" description="Cysteine persulfide intermediate" evidence="9">
    <location>
        <position position="204"/>
    </location>
</feature>
<keyword evidence="2 9" id="KW-0808">Transferase</keyword>
<evidence type="ECO:0000256" key="8">
    <source>
        <dbReference type="ARBA" id="ARBA00051542"/>
    </source>
</evidence>
<dbReference type="InterPro" id="IPR004506">
    <property type="entry name" value="MnmA-like"/>
</dbReference>
<dbReference type="GO" id="GO:0005524">
    <property type="term" value="F:ATP binding"/>
    <property type="evidence" value="ECO:0007669"/>
    <property type="project" value="UniProtKB-KW"/>
</dbReference>
<evidence type="ECO:0000256" key="7">
    <source>
        <dbReference type="ARBA" id="ARBA00023157"/>
    </source>
</evidence>
<comment type="function">
    <text evidence="9">Catalyzes the 2-thiolation of uridine at the wobble position (U34) of tRNA, leading to the formation of s(2)U34.</text>
</comment>
<evidence type="ECO:0000256" key="2">
    <source>
        <dbReference type="ARBA" id="ARBA00022679"/>
    </source>
</evidence>
<proteinExistence type="inferred from homology"/>
<dbReference type="Proteomes" id="UP000775877">
    <property type="component" value="Unassembled WGS sequence"/>
</dbReference>
<reference evidence="12" key="1">
    <citation type="submission" date="2020-04" db="EMBL/GenBank/DDBJ databases">
        <authorList>
            <person name="Zhang T."/>
        </authorList>
    </citation>
    <scope>NUCLEOTIDE SEQUENCE</scope>
    <source>
        <strain evidence="12">HKST-UBA13</strain>
    </source>
</reference>
<dbReference type="AlphaFoldDB" id="A0A955L236"/>
<feature type="active site" description="Nucleophile" evidence="9">
    <location>
        <position position="108"/>
    </location>
</feature>
<evidence type="ECO:0000313" key="12">
    <source>
        <dbReference type="EMBL" id="MCA9381423.1"/>
    </source>
</evidence>
<feature type="region of interest" description="Interaction with tRNA" evidence="9">
    <location>
        <begin position="309"/>
        <end position="310"/>
    </location>
</feature>
<keyword evidence="5 9" id="KW-0067">ATP-binding</keyword>
<comment type="caution">
    <text evidence="9">Lacks conserved residue(s) required for the propagation of feature annotation.</text>
</comment>
<feature type="region of interest" description="Interaction with tRNA" evidence="9">
    <location>
        <begin position="154"/>
        <end position="156"/>
    </location>
</feature>
<reference evidence="12" key="2">
    <citation type="journal article" date="2021" name="Microbiome">
        <title>Successional dynamics and alternative stable states in a saline activated sludge microbial community over 9 years.</title>
        <authorList>
            <person name="Wang Y."/>
            <person name="Ye J."/>
            <person name="Ju F."/>
            <person name="Liu L."/>
            <person name="Boyd J.A."/>
            <person name="Deng Y."/>
            <person name="Parks D.H."/>
            <person name="Jiang X."/>
            <person name="Yin X."/>
            <person name="Woodcroft B.J."/>
            <person name="Tyson G.W."/>
            <person name="Hugenholtz P."/>
            <person name="Polz M.F."/>
            <person name="Zhang T."/>
        </authorList>
    </citation>
    <scope>NUCLEOTIDE SEQUENCE</scope>
    <source>
        <strain evidence="12">HKST-UBA13</strain>
    </source>
</reference>
<evidence type="ECO:0000256" key="9">
    <source>
        <dbReference type="HAMAP-Rule" id="MF_00144"/>
    </source>
</evidence>
<dbReference type="SUPFAM" id="SSF52402">
    <property type="entry name" value="Adenine nucleotide alpha hydrolases-like"/>
    <property type="match status" value="1"/>
</dbReference>
<feature type="domain" description="tRNA-specific 2-thiouridylase MnmA-like central" evidence="11">
    <location>
        <begin position="213"/>
        <end position="275"/>
    </location>
</feature>
<dbReference type="InterPro" id="IPR046884">
    <property type="entry name" value="MnmA-like_central"/>
</dbReference>
<feature type="domain" description="tRNA-specific 2-thiouridylase MnmA-like C-terminal" evidence="10">
    <location>
        <begin position="286"/>
        <end position="355"/>
    </location>
</feature>
<keyword evidence="4 9" id="KW-0547">Nucleotide-binding</keyword>
<organism evidence="12 13">
    <name type="scientific">Candidatus Dojkabacteria bacterium</name>
    <dbReference type="NCBI Taxonomy" id="2099670"/>
    <lineage>
        <taxon>Bacteria</taxon>
        <taxon>Candidatus Dojkabacteria</taxon>
    </lineage>
</organism>
<dbReference type="FunFam" id="3.40.50.620:FF:000115">
    <property type="entry name" value="tRNA-specific 2-thiouridylase MnmA"/>
    <property type="match status" value="1"/>
</dbReference>
<keyword evidence="9" id="KW-0963">Cytoplasm</keyword>
<dbReference type="PANTHER" id="PTHR11933:SF5">
    <property type="entry name" value="MITOCHONDRIAL TRNA-SPECIFIC 2-THIOURIDYLASE 1"/>
    <property type="match status" value="1"/>
</dbReference>
<dbReference type="NCBIfam" id="TIGR00420">
    <property type="entry name" value="trmU"/>
    <property type="match status" value="1"/>
</dbReference>
<feature type="site" description="Interaction with tRNA" evidence="9">
    <location>
        <position position="339"/>
    </location>
</feature>
<feature type="binding site" evidence="9">
    <location>
        <position position="132"/>
    </location>
    <ligand>
        <name>ATP</name>
        <dbReference type="ChEBI" id="CHEBI:30616"/>
    </ligand>
</feature>
<comment type="catalytic activity">
    <reaction evidence="8 9">
        <text>S-sulfanyl-L-cysteinyl-[protein] + uridine(34) in tRNA + AH2 + ATP = 2-thiouridine(34) in tRNA + L-cysteinyl-[protein] + A + AMP + diphosphate + H(+)</text>
        <dbReference type="Rhea" id="RHEA:47032"/>
        <dbReference type="Rhea" id="RHEA-COMP:10131"/>
        <dbReference type="Rhea" id="RHEA-COMP:11726"/>
        <dbReference type="Rhea" id="RHEA-COMP:11727"/>
        <dbReference type="Rhea" id="RHEA-COMP:11728"/>
        <dbReference type="ChEBI" id="CHEBI:13193"/>
        <dbReference type="ChEBI" id="CHEBI:15378"/>
        <dbReference type="ChEBI" id="CHEBI:17499"/>
        <dbReference type="ChEBI" id="CHEBI:29950"/>
        <dbReference type="ChEBI" id="CHEBI:30616"/>
        <dbReference type="ChEBI" id="CHEBI:33019"/>
        <dbReference type="ChEBI" id="CHEBI:61963"/>
        <dbReference type="ChEBI" id="CHEBI:65315"/>
        <dbReference type="ChEBI" id="CHEBI:87170"/>
        <dbReference type="ChEBI" id="CHEBI:456215"/>
        <dbReference type="EC" id="2.8.1.13"/>
    </reaction>
</comment>
<dbReference type="GO" id="GO:0005737">
    <property type="term" value="C:cytoplasm"/>
    <property type="evidence" value="ECO:0007669"/>
    <property type="project" value="UniProtKB-SubCell"/>
</dbReference>
<evidence type="ECO:0000259" key="11">
    <source>
        <dbReference type="Pfam" id="PF20259"/>
    </source>
</evidence>
<evidence type="ECO:0000313" key="13">
    <source>
        <dbReference type="Proteomes" id="UP000775877"/>
    </source>
</evidence>
<dbReference type="PANTHER" id="PTHR11933">
    <property type="entry name" value="TRNA 5-METHYLAMINOMETHYL-2-THIOURIDYLATE -METHYLTRANSFERASE"/>
    <property type="match status" value="1"/>
</dbReference>
<dbReference type="HAMAP" id="MF_00144">
    <property type="entry name" value="tRNA_thiouridyl_MnmA"/>
    <property type="match status" value="1"/>
</dbReference>
<dbReference type="Gene3D" id="2.30.30.280">
    <property type="entry name" value="Adenine nucleotide alpha hydrolases-like domains"/>
    <property type="match status" value="1"/>
</dbReference>
<feature type="region of interest" description="Interaction with target base in tRNA" evidence="9">
    <location>
        <begin position="103"/>
        <end position="105"/>
    </location>
</feature>
<evidence type="ECO:0000256" key="1">
    <source>
        <dbReference type="ARBA" id="ARBA00022555"/>
    </source>
</evidence>
<dbReference type="EC" id="2.8.1.13" evidence="9"/>
<dbReference type="Gene3D" id="2.40.30.10">
    <property type="entry name" value="Translation factors"/>
    <property type="match status" value="1"/>
</dbReference>
<dbReference type="InterPro" id="IPR014729">
    <property type="entry name" value="Rossmann-like_a/b/a_fold"/>
</dbReference>
<evidence type="ECO:0000256" key="6">
    <source>
        <dbReference type="ARBA" id="ARBA00022884"/>
    </source>
</evidence>
<evidence type="ECO:0000256" key="4">
    <source>
        <dbReference type="ARBA" id="ARBA00022741"/>
    </source>
</evidence>
<dbReference type="GO" id="GO:0103016">
    <property type="term" value="F:tRNA-uridine 2-sulfurtransferase activity"/>
    <property type="evidence" value="ECO:0007669"/>
    <property type="project" value="UniProtKB-EC"/>
</dbReference>
<dbReference type="Gene3D" id="3.40.50.620">
    <property type="entry name" value="HUPs"/>
    <property type="match status" value="1"/>
</dbReference>
<feature type="binding site" evidence="9">
    <location>
        <begin position="15"/>
        <end position="22"/>
    </location>
    <ligand>
        <name>ATP</name>
        <dbReference type="ChEBI" id="CHEBI:30616"/>
    </ligand>
</feature>
<dbReference type="FunFam" id="2.30.30.280:FF:000001">
    <property type="entry name" value="tRNA-specific 2-thiouridylase MnmA"/>
    <property type="match status" value="1"/>
</dbReference>
<keyword evidence="7" id="KW-1015">Disulfide bond</keyword>
<dbReference type="GO" id="GO:0000049">
    <property type="term" value="F:tRNA binding"/>
    <property type="evidence" value="ECO:0007669"/>
    <property type="project" value="UniProtKB-KW"/>
</dbReference>
<dbReference type="Pfam" id="PF20258">
    <property type="entry name" value="tRNA_Me_trans_C"/>
    <property type="match status" value="1"/>
</dbReference>
<dbReference type="InterPro" id="IPR023382">
    <property type="entry name" value="MnmA-like_central_sf"/>
</dbReference>
<dbReference type="Pfam" id="PF20259">
    <property type="entry name" value="tRNA_Me_trans_M"/>
    <property type="match status" value="1"/>
</dbReference>
<feature type="binding site" evidence="9">
    <location>
        <position position="41"/>
    </location>
    <ligand>
        <name>ATP</name>
        <dbReference type="ChEBI" id="CHEBI:30616"/>
    </ligand>
</feature>
<dbReference type="EMBL" id="JAGQLJ010000099">
    <property type="protein sequence ID" value="MCA9381423.1"/>
    <property type="molecule type" value="Genomic_DNA"/>
</dbReference>
<protein>
    <recommendedName>
        <fullName evidence="9">tRNA-specific 2-thiouridylase MnmA</fullName>
        <ecNumber evidence="9">2.8.1.13</ecNumber>
    </recommendedName>
</protein>
<keyword evidence="1 9" id="KW-0820">tRNA-binding</keyword>
<evidence type="ECO:0000259" key="10">
    <source>
        <dbReference type="Pfam" id="PF20258"/>
    </source>
</evidence>
<dbReference type="NCBIfam" id="NF001138">
    <property type="entry name" value="PRK00143.1"/>
    <property type="match status" value="1"/>
</dbReference>
<feature type="site" description="Interaction with tRNA" evidence="9">
    <location>
        <position position="133"/>
    </location>
</feature>
<dbReference type="InterPro" id="IPR046885">
    <property type="entry name" value="MnmA-like_C"/>
</dbReference>
<keyword evidence="3 9" id="KW-0819">tRNA processing</keyword>
<comment type="subcellular location">
    <subcellularLocation>
        <location evidence="9">Cytoplasm</location>
    </subcellularLocation>
</comment>
<comment type="similarity">
    <text evidence="9">Belongs to the MnmA/TRMU family.</text>
</comment>
<dbReference type="CDD" id="cd01998">
    <property type="entry name" value="MnmA_TRMU-like"/>
    <property type="match status" value="1"/>
</dbReference>
<accession>A0A955L236</accession>
<sequence length="356" mass="40533">MQVEKDNSNTKIFVALSGGVDSAVSAALLKEQGYDVTGVYMKNWSGDDFGIQADCPWEEDQADAEAVCKHLNIPFRSFNFEKQYREKVVEYFFDEYAKGRTPNPDVMCNKEIKFKLFLEKALIEGADLIATGHYAQVEERNGLYKLIEGEDPNKNQVYFLYSINQEQLSKTLFPVGHLNKSEVRKLADKFGLPNKNKPDSQGICFIGEIDVLKFLMANIPKKPGKIVDIDTKEVVGEHEGIYFYTIGQRARIPNQKEAYYYCNKDIDQNIMYVCHGENHSSLLQSEVNIENWHWIGNQPTKEDLTAVIRYRQKPRSGKIDIENKKFIFDKPQRAVASGQSLVVFDGKICLGGGIIK</sequence>
<name>A0A955L236_9BACT</name>
<comment type="caution">
    <text evidence="12">The sequence shown here is derived from an EMBL/GenBank/DDBJ whole genome shotgun (WGS) entry which is preliminary data.</text>
</comment>
<dbReference type="GO" id="GO:0002143">
    <property type="term" value="P:tRNA wobble position uridine thiolation"/>
    <property type="evidence" value="ECO:0007669"/>
    <property type="project" value="TreeGrafter"/>
</dbReference>
<evidence type="ECO:0000256" key="5">
    <source>
        <dbReference type="ARBA" id="ARBA00022840"/>
    </source>
</evidence>